<accession>A0ACC1I9L4</accession>
<proteinExistence type="predicted"/>
<evidence type="ECO:0000313" key="1">
    <source>
        <dbReference type="EMBL" id="KAJ1890614.1"/>
    </source>
</evidence>
<protein>
    <submittedName>
        <fullName evidence="1">Uncharacterized protein</fullName>
    </submittedName>
</protein>
<sequence length="507" mass="53523">PECLEKKFVVFENDIDLQSHDLEEHSRSIVGQRARRDAKHINVNFQTSTQQGGSSANASGFGQSSSSGVASGGGSRNKNKSRQNADQRGPSAMAVNGPDATGVSIAGRQRPSGFGHVSEVQPQAQTQTQPASNSYSRIISAPVSRPTSPEPEPEASTLWPTLGTDSGPMRNRAPTAFGRLSESAGGRARDPAITAISEETIASHQELLQRVSAYLSHRDQPVSRFRQLTTQYKNNQVSAEDYVQNCWLLFLTVPGRNAKEMIQKTVKAVSSLLPEANQKERLLKALGEHRIKQQQFPALTPLTGSGMKSGGLSANGSTARVLVIKQAGGSSSGGGGGASRAGWTKPTQASTTSPTASSSRSRAEVSIYESKRASSTAPLSSTTFPSLGSSSSTPSINSMVSRMNISPSPASPSHNSYSGKFIQTVNTSGGNRSQKAAKPSRAESSLFPDLPPPSVARVKIAPLNPNASSAWSASDEQSSASSSQQGSGDRRQPRNKSKGKQVLFYVG</sequence>
<dbReference type="EMBL" id="JANBPG010001308">
    <property type="protein sequence ID" value="KAJ1890614.1"/>
    <property type="molecule type" value="Genomic_DNA"/>
</dbReference>
<feature type="non-terminal residue" evidence="1">
    <location>
        <position position="1"/>
    </location>
</feature>
<reference evidence="1" key="1">
    <citation type="submission" date="2022-07" db="EMBL/GenBank/DDBJ databases">
        <title>Phylogenomic reconstructions and comparative analyses of Kickxellomycotina fungi.</title>
        <authorList>
            <person name="Reynolds N.K."/>
            <person name="Stajich J.E."/>
            <person name="Barry K."/>
            <person name="Grigoriev I.V."/>
            <person name="Crous P."/>
            <person name="Smith M.E."/>
        </authorList>
    </citation>
    <scope>NUCLEOTIDE SEQUENCE</scope>
    <source>
        <strain evidence="1">Benny 63K</strain>
    </source>
</reference>
<gene>
    <name evidence="1" type="ORF">LPJ66_007373</name>
</gene>
<name>A0ACC1I9L4_9FUNG</name>
<organism evidence="1 2">
    <name type="scientific">Kickxella alabastrina</name>
    <dbReference type="NCBI Taxonomy" id="61397"/>
    <lineage>
        <taxon>Eukaryota</taxon>
        <taxon>Fungi</taxon>
        <taxon>Fungi incertae sedis</taxon>
        <taxon>Zoopagomycota</taxon>
        <taxon>Kickxellomycotina</taxon>
        <taxon>Kickxellomycetes</taxon>
        <taxon>Kickxellales</taxon>
        <taxon>Kickxellaceae</taxon>
        <taxon>Kickxella</taxon>
    </lineage>
</organism>
<keyword evidence="2" id="KW-1185">Reference proteome</keyword>
<comment type="caution">
    <text evidence="1">The sequence shown here is derived from an EMBL/GenBank/DDBJ whole genome shotgun (WGS) entry which is preliminary data.</text>
</comment>
<evidence type="ECO:0000313" key="2">
    <source>
        <dbReference type="Proteomes" id="UP001150581"/>
    </source>
</evidence>
<dbReference type="Proteomes" id="UP001150581">
    <property type="component" value="Unassembled WGS sequence"/>
</dbReference>